<evidence type="ECO:0000313" key="1">
    <source>
        <dbReference type="EMBL" id="MAA13407.1"/>
    </source>
</evidence>
<proteinExistence type="predicted"/>
<dbReference type="AlphaFoldDB" id="A0A224Y759"/>
<dbReference type="EMBL" id="GFPF01002261">
    <property type="protein sequence ID" value="MAA13407.1"/>
    <property type="molecule type" value="Transcribed_RNA"/>
</dbReference>
<protein>
    <submittedName>
        <fullName evidence="1">Uncharacterized protein</fullName>
    </submittedName>
</protein>
<name>A0A224Y759_9ACAR</name>
<reference evidence="1" key="1">
    <citation type="journal article" date="2017" name="Parasit. Vectors">
        <title>Sialotranscriptomics of Rhipicephalus zambeziensis reveals intricate expression profiles of secretory proteins and suggests tight temporal transcriptional regulation during blood-feeding.</title>
        <authorList>
            <person name="de Castro M.H."/>
            <person name="de Klerk D."/>
            <person name="Pienaar R."/>
            <person name="Rees D.J.G."/>
            <person name="Mans B.J."/>
        </authorList>
    </citation>
    <scope>NUCLEOTIDE SEQUENCE</scope>
    <source>
        <tissue evidence="1">Salivary glands</tissue>
    </source>
</reference>
<organism evidence="1">
    <name type="scientific">Rhipicephalus zambeziensis</name>
    <dbReference type="NCBI Taxonomy" id="60191"/>
    <lineage>
        <taxon>Eukaryota</taxon>
        <taxon>Metazoa</taxon>
        <taxon>Ecdysozoa</taxon>
        <taxon>Arthropoda</taxon>
        <taxon>Chelicerata</taxon>
        <taxon>Arachnida</taxon>
        <taxon>Acari</taxon>
        <taxon>Parasitiformes</taxon>
        <taxon>Ixodida</taxon>
        <taxon>Ixodoidea</taxon>
        <taxon>Ixodidae</taxon>
        <taxon>Rhipicephalinae</taxon>
        <taxon>Rhipicephalus</taxon>
        <taxon>Rhipicephalus</taxon>
    </lineage>
</organism>
<accession>A0A224Y759</accession>
<sequence length="177" mass="20287">MNTNSFLFFQAIAQKRERIRRKSKCQYMARKPIARNKPVKLKWLNEEWEEREKQSLHIQHNVRMPPPTSPTSHQVLIHSSTMQQGGACSCSPQLGGQTLWSGTARQHRPPFASTPDIPHKLFWRLSMPGLDDSRWQLPQSAVASQSPPTVLRTARRKTTTLPANSATDHNATWRYHG</sequence>